<name>A0A564T1C5_9FIRM</name>
<evidence type="ECO:0000313" key="1">
    <source>
        <dbReference type="EMBL" id="VUX01247.1"/>
    </source>
</evidence>
<dbReference type="AlphaFoldDB" id="A0A564T1C5"/>
<dbReference type="Proteomes" id="UP000398619">
    <property type="component" value="Unassembled WGS sequence"/>
</dbReference>
<protein>
    <submittedName>
        <fullName evidence="1">Uncharacterized protein</fullName>
    </submittedName>
</protein>
<reference evidence="1 2" key="1">
    <citation type="submission" date="2019-07" db="EMBL/GenBank/DDBJ databases">
        <authorList>
            <person name="Hibberd C M."/>
            <person name="Gehrig L. J."/>
            <person name="Chang H.-W."/>
            <person name="Venkatesh S."/>
        </authorList>
    </citation>
    <scope>NUCLEOTIDE SEQUENCE [LARGE SCALE GENOMIC DNA]</scope>
    <source>
        <strain evidence="1">Dorea_longicatena_SSTS_Bg7063</strain>
    </source>
</reference>
<sequence length="87" mass="10185">MEVTINYNGQAVTVEVTLEVYEFLDRADHKTENLFHEQRRHWDGREFDEYIITTEGVGAYGETPEEYLCHMETLHELMAVLDTCTEA</sequence>
<proteinExistence type="predicted"/>
<dbReference type="EMBL" id="CABHNM010000029">
    <property type="protein sequence ID" value="VUX01247.1"/>
    <property type="molecule type" value="Genomic_DNA"/>
</dbReference>
<accession>A0A564T1C5</accession>
<gene>
    <name evidence="1" type="ORF">DLSSTS7063_01173</name>
</gene>
<organism evidence="1 2">
    <name type="scientific">Dorea longicatena</name>
    <dbReference type="NCBI Taxonomy" id="88431"/>
    <lineage>
        <taxon>Bacteria</taxon>
        <taxon>Bacillati</taxon>
        <taxon>Bacillota</taxon>
        <taxon>Clostridia</taxon>
        <taxon>Lachnospirales</taxon>
        <taxon>Lachnospiraceae</taxon>
        <taxon>Dorea</taxon>
    </lineage>
</organism>
<evidence type="ECO:0000313" key="2">
    <source>
        <dbReference type="Proteomes" id="UP000398619"/>
    </source>
</evidence>